<dbReference type="KEGG" id="roz:CBI38_09790"/>
<proteinExistence type="predicted"/>
<evidence type="ECO:0000313" key="1">
    <source>
        <dbReference type="EMBL" id="AWK71836.1"/>
    </source>
</evidence>
<organism evidence="1 2">
    <name type="scientific">Rhodococcus oxybenzonivorans</name>
    <dbReference type="NCBI Taxonomy" id="1990687"/>
    <lineage>
        <taxon>Bacteria</taxon>
        <taxon>Bacillati</taxon>
        <taxon>Actinomycetota</taxon>
        <taxon>Actinomycetes</taxon>
        <taxon>Mycobacteriales</taxon>
        <taxon>Nocardiaceae</taxon>
        <taxon>Rhodococcus</taxon>
    </lineage>
</organism>
<dbReference type="AlphaFoldDB" id="A0A2S2BT86"/>
<dbReference type="Proteomes" id="UP000245711">
    <property type="component" value="Chromosome"/>
</dbReference>
<gene>
    <name evidence="1" type="ORF">CBI38_09790</name>
</gene>
<sequence>MDALGGRMVAVVGRAADDAGRAGRGLQVTQQSVSHVLRRHRFATRTDGGLVTGQRGDCLDGLLAEYPGPGGVSTYWYGLDGGAAGGGGRVLVR</sequence>
<name>A0A2S2BT86_9NOCA</name>
<accession>A0A2S2BT86</accession>
<reference evidence="1 2" key="1">
    <citation type="submission" date="2017-05" db="EMBL/GenBank/DDBJ databases">
        <title>Isolation of Rhodococcus sp. S2-17 biodegrading of BP-3.</title>
        <authorList>
            <person name="Lee Y."/>
            <person name="Kim K.H."/>
            <person name="Chun B.H."/>
            <person name="Jung H.S."/>
            <person name="Jeon C.O."/>
        </authorList>
    </citation>
    <scope>NUCLEOTIDE SEQUENCE [LARGE SCALE GENOMIC DNA]</scope>
    <source>
        <strain evidence="1 2">S2-17</strain>
    </source>
</reference>
<protein>
    <submittedName>
        <fullName evidence="1">Uncharacterized protein</fullName>
    </submittedName>
</protein>
<evidence type="ECO:0000313" key="2">
    <source>
        <dbReference type="Proteomes" id="UP000245711"/>
    </source>
</evidence>
<keyword evidence="2" id="KW-1185">Reference proteome</keyword>
<dbReference type="EMBL" id="CP021354">
    <property type="protein sequence ID" value="AWK71836.1"/>
    <property type="molecule type" value="Genomic_DNA"/>
</dbReference>